<dbReference type="eggNOG" id="ENOG502T4GZ">
    <property type="taxonomic scope" value="Eukaryota"/>
</dbReference>
<feature type="domain" description="2EXR" evidence="1">
    <location>
        <begin position="7"/>
        <end position="102"/>
    </location>
</feature>
<dbReference type="Pfam" id="PF20150">
    <property type="entry name" value="2EXR"/>
    <property type="match status" value="1"/>
</dbReference>
<protein>
    <recommendedName>
        <fullName evidence="1">2EXR domain-containing protein</fullName>
    </recommendedName>
</protein>
<gene>
    <name evidence="2" type="ORF">CCM_05370</name>
</gene>
<evidence type="ECO:0000313" key="2">
    <source>
        <dbReference type="EMBL" id="EGX91212.1"/>
    </source>
</evidence>
<evidence type="ECO:0000259" key="1">
    <source>
        <dbReference type="Pfam" id="PF20150"/>
    </source>
</evidence>
<keyword evidence="3" id="KW-1185">Reference proteome</keyword>
<dbReference type="VEuPathDB" id="FungiDB:CCM_05370"/>
<reference evidence="2 3" key="1">
    <citation type="journal article" date="2011" name="Genome Biol.">
        <title>Genome sequence of the insect pathogenic fungus Cordyceps militaris, a valued traditional Chinese medicine.</title>
        <authorList>
            <person name="Zheng P."/>
            <person name="Xia Y."/>
            <person name="Xiao G."/>
            <person name="Xiong C."/>
            <person name="Hu X."/>
            <person name="Zhang S."/>
            <person name="Zheng H."/>
            <person name="Huang Y."/>
            <person name="Zhou Y."/>
            <person name="Wang S."/>
            <person name="Zhao G.P."/>
            <person name="Liu X."/>
            <person name="St Leger R.J."/>
            <person name="Wang C."/>
        </authorList>
    </citation>
    <scope>NUCLEOTIDE SEQUENCE [LARGE SCALE GENOMIC DNA]</scope>
    <source>
        <strain evidence="2 3">CM01</strain>
    </source>
</reference>
<dbReference type="PANTHER" id="PTHR35910">
    <property type="entry name" value="2EXR DOMAIN-CONTAINING PROTEIN"/>
    <property type="match status" value="1"/>
</dbReference>
<dbReference type="AlphaFoldDB" id="G3JJB8"/>
<dbReference type="RefSeq" id="XP_006670577.1">
    <property type="nucleotide sequence ID" value="XM_006670514.1"/>
</dbReference>
<evidence type="ECO:0000313" key="3">
    <source>
        <dbReference type="Proteomes" id="UP000001610"/>
    </source>
</evidence>
<dbReference type="OMA" id="LEWRAWF"/>
<name>G3JJB8_CORMM</name>
<dbReference type="PANTHER" id="PTHR35910:SF6">
    <property type="entry name" value="2EXR DOMAIN-CONTAINING PROTEIN"/>
    <property type="match status" value="1"/>
</dbReference>
<organism evidence="2 3">
    <name type="scientific">Cordyceps militaris (strain CM01)</name>
    <name type="common">Caterpillar fungus</name>
    <dbReference type="NCBI Taxonomy" id="983644"/>
    <lineage>
        <taxon>Eukaryota</taxon>
        <taxon>Fungi</taxon>
        <taxon>Dikarya</taxon>
        <taxon>Ascomycota</taxon>
        <taxon>Pezizomycotina</taxon>
        <taxon>Sordariomycetes</taxon>
        <taxon>Hypocreomycetidae</taxon>
        <taxon>Hypocreales</taxon>
        <taxon>Cordycipitaceae</taxon>
        <taxon>Cordyceps</taxon>
    </lineage>
</organism>
<dbReference type="Proteomes" id="UP000001610">
    <property type="component" value="Unassembled WGS sequence"/>
</dbReference>
<dbReference type="InterPro" id="IPR045518">
    <property type="entry name" value="2EXR"/>
</dbReference>
<dbReference type="HOGENOM" id="CLU_080768_0_0_1"/>
<dbReference type="OrthoDB" id="3561261at2759"/>
<dbReference type="EMBL" id="JH126402">
    <property type="protein sequence ID" value="EGX91212.1"/>
    <property type="molecule type" value="Genomic_DNA"/>
</dbReference>
<proteinExistence type="predicted"/>
<dbReference type="KEGG" id="cmt:CCM_05370"/>
<dbReference type="GeneID" id="18167388"/>
<accession>G3JJB8</accession>
<sequence length="316" mass="35772">MDFPLGRLPPEVRQLIWEATLPDQRVFHVSKLSDAPARPQTTDIAERRAKTFSFHVRHPPPAIHGICRESRAMLLLRGYFLPCGADTPSTTGPWFNPQRDVLYFDRNMRYCLKAKTALDVDGLERVRHVGLEWRAWFRDVPRLADDGDMHQRWAAAMRALLRHCPRAESMSFVLPRVRHVGGIPSGREPYRAEHHRCDLTRLPEGVQVPWARVSVQTAPGALTGTALAQLGGESRLVPWRDIRQQMETAVKDGGWFDRGHRQAMKSKTSENTGHEQGMVLLDNSRGRCDKESNAIAMRPVDLAVVNTRKALLIDGS</sequence>
<dbReference type="InParanoid" id="G3JJB8"/>